<sequence length="66" mass="7770">MREKGKTYTCLEVVSSHLKRGCVDGVLFMQVKRYSIYFVSGLILTNKYVAKIDGMKQRRRRAVWVR</sequence>
<evidence type="ECO:0000313" key="1">
    <source>
        <dbReference type="Proteomes" id="UP000035680"/>
    </source>
</evidence>
<organism evidence="1 2">
    <name type="scientific">Strongyloides venezuelensis</name>
    <name type="common">Threadworm</name>
    <dbReference type="NCBI Taxonomy" id="75913"/>
    <lineage>
        <taxon>Eukaryota</taxon>
        <taxon>Metazoa</taxon>
        <taxon>Ecdysozoa</taxon>
        <taxon>Nematoda</taxon>
        <taxon>Chromadorea</taxon>
        <taxon>Rhabditida</taxon>
        <taxon>Tylenchina</taxon>
        <taxon>Panagrolaimomorpha</taxon>
        <taxon>Strongyloidoidea</taxon>
        <taxon>Strongyloididae</taxon>
        <taxon>Strongyloides</taxon>
    </lineage>
</organism>
<dbReference type="AlphaFoldDB" id="A0A0K0FD98"/>
<protein>
    <submittedName>
        <fullName evidence="2">Mrr_cat domain-containing protein</fullName>
    </submittedName>
</protein>
<dbReference type="WBParaSite" id="SVE_0681800.1">
    <property type="protein sequence ID" value="SVE_0681800.1"/>
    <property type="gene ID" value="SVE_0681800"/>
</dbReference>
<reference evidence="2" key="2">
    <citation type="submission" date="2015-08" db="UniProtKB">
        <authorList>
            <consortium name="WormBaseParasite"/>
        </authorList>
    </citation>
    <scope>IDENTIFICATION</scope>
</reference>
<accession>A0A0K0FD98</accession>
<proteinExistence type="predicted"/>
<dbReference type="Proteomes" id="UP000035680">
    <property type="component" value="Unassembled WGS sequence"/>
</dbReference>
<name>A0A0K0FD98_STRVS</name>
<evidence type="ECO:0000313" key="2">
    <source>
        <dbReference type="WBParaSite" id="SVE_0681800.1"/>
    </source>
</evidence>
<reference evidence="1" key="1">
    <citation type="submission" date="2014-07" db="EMBL/GenBank/DDBJ databases">
        <authorList>
            <person name="Martin A.A"/>
            <person name="De Silva N."/>
        </authorList>
    </citation>
    <scope>NUCLEOTIDE SEQUENCE</scope>
</reference>
<keyword evidence="1" id="KW-1185">Reference proteome</keyword>